<proteinExistence type="predicted"/>
<evidence type="ECO:0000313" key="1">
    <source>
        <dbReference type="EMBL" id="CAL1276300.1"/>
    </source>
</evidence>
<feature type="non-terminal residue" evidence="1">
    <location>
        <position position="420"/>
    </location>
</feature>
<dbReference type="Proteomes" id="UP001497382">
    <property type="component" value="Unassembled WGS sequence"/>
</dbReference>
<dbReference type="Gene3D" id="4.10.60.10">
    <property type="entry name" value="Zinc finger, CCHC-type"/>
    <property type="match status" value="1"/>
</dbReference>
<name>A0AAV2A0C4_9ARAC</name>
<comment type="caution">
    <text evidence="1">The sequence shown here is derived from an EMBL/GenBank/DDBJ whole genome shotgun (WGS) entry which is preliminary data.</text>
</comment>
<dbReference type="AlphaFoldDB" id="A0AAV2A0C4"/>
<dbReference type="PANTHER" id="PTHR33198:SF20">
    <property type="entry name" value="RETROTRANSPOSON GAG DOMAIN-CONTAINING PROTEIN"/>
    <property type="match status" value="1"/>
</dbReference>
<dbReference type="PANTHER" id="PTHR33198">
    <property type="entry name" value="ANK_REP_REGION DOMAIN-CONTAINING PROTEIN-RELATED"/>
    <property type="match status" value="1"/>
</dbReference>
<evidence type="ECO:0000313" key="2">
    <source>
        <dbReference type="Proteomes" id="UP001497382"/>
    </source>
</evidence>
<organism evidence="1 2">
    <name type="scientific">Larinioides sclopetarius</name>
    <dbReference type="NCBI Taxonomy" id="280406"/>
    <lineage>
        <taxon>Eukaryota</taxon>
        <taxon>Metazoa</taxon>
        <taxon>Ecdysozoa</taxon>
        <taxon>Arthropoda</taxon>
        <taxon>Chelicerata</taxon>
        <taxon>Arachnida</taxon>
        <taxon>Araneae</taxon>
        <taxon>Araneomorphae</taxon>
        <taxon>Entelegynae</taxon>
        <taxon>Araneoidea</taxon>
        <taxon>Araneidae</taxon>
        <taxon>Larinioides</taxon>
    </lineage>
</organism>
<dbReference type="EMBL" id="CAXIEN010000092">
    <property type="protein sequence ID" value="CAL1276300.1"/>
    <property type="molecule type" value="Genomic_DNA"/>
</dbReference>
<reference evidence="1 2" key="1">
    <citation type="submission" date="2024-04" db="EMBL/GenBank/DDBJ databases">
        <authorList>
            <person name="Rising A."/>
            <person name="Reimegard J."/>
            <person name="Sonavane S."/>
            <person name="Akerstrom W."/>
            <person name="Nylinder S."/>
            <person name="Hedman E."/>
            <person name="Kallberg Y."/>
        </authorList>
    </citation>
    <scope>NUCLEOTIDE SEQUENCE [LARGE SCALE GENOMIC DNA]</scope>
</reference>
<accession>A0AAV2A0C4</accession>
<keyword evidence="2" id="KW-1185">Reference proteome</keyword>
<protein>
    <submittedName>
        <fullName evidence="1">Uncharacterized protein</fullName>
    </submittedName>
</protein>
<sequence length="420" mass="48262">MKSNLSSSAIHVASLKLMMDAFRPPAPLKFSIGNVKEKWRKWRQELDNYLLATEKDDRADKIKIAILLNLLGSEGLEIFNTFKFEPPENKKVYAEVLKRFEEYCIPRQNVVYERYKFFSCVQQEGQTSESYVTQLKTLASTCEFEEQEKGLIRDRIVIGIRDNGLKERLLRESSLELEKAIEIVRAAETSREQLRDMKDETTVAVNIVRGKRKTSQEYECKKCGRKHKPRECPAFGKICTKCKKKNHFAAKCFQSSKNVNEMKVPDNELGIYIDSVTKNDVISDSMNKIEMVSKDMETWYKSIKLNVNDKCFEVDFKLDTGAEVNILPLYVLNVVKVKPKLCETNLSLTAFGDFKLKPEGTLIINCSTSKLKNIPLQFYVANVKSKPILGLKGCIDLKLLERIDAIECSKLSKIELIKQY</sequence>
<gene>
    <name evidence="1" type="ORF">LARSCL_LOCUS8556</name>
</gene>